<comment type="caution">
    <text evidence="1">The sequence shown here is derived from an EMBL/GenBank/DDBJ whole genome shotgun (WGS) entry which is preliminary data.</text>
</comment>
<reference evidence="1 2" key="1">
    <citation type="submission" date="2020-09" db="EMBL/GenBank/DDBJ databases">
        <title>De no assembly of potato wild relative species, Solanum commersonii.</title>
        <authorList>
            <person name="Cho K."/>
        </authorList>
    </citation>
    <scope>NUCLEOTIDE SEQUENCE [LARGE SCALE GENOMIC DNA]</scope>
    <source>
        <strain evidence="1">LZ3.2</strain>
        <tissue evidence="1">Leaf</tissue>
    </source>
</reference>
<dbReference type="OrthoDB" id="2019149at2759"/>
<dbReference type="Proteomes" id="UP000824120">
    <property type="component" value="Chromosome 5"/>
</dbReference>
<evidence type="ECO:0000313" key="2">
    <source>
        <dbReference type="Proteomes" id="UP000824120"/>
    </source>
</evidence>
<organism evidence="1 2">
    <name type="scientific">Solanum commersonii</name>
    <name type="common">Commerson's wild potato</name>
    <name type="synonym">Commerson's nightshade</name>
    <dbReference type="NCBI Taxonomy" id="4109"/>
    <lineage>
        <taxon>Eukaryota</taxon>
        <taxon>Viridiplantae</taxon>
        <taxon>Streptophyta</taxon>
        <taxon>Embryophyta</taxon>
        <taxon>Tracheophyta</taxon>
        <taxon>Spermatophyta</taxon>
        <taxon>Magnoliopsida</taxon>
        <taxon>eudicotyledons</taxon>
        <taxon>Gunneridae</taxon>
        <taxon>Pentapetalae</taxon>
        <taxon>asterids</taxon>
        <taxon>lamiids</taxon>
        <taxon>Solanales</taxon>
        <taxon>Solanaceae</taxon>
        <taxon>Solanoideae</taxon>
        <taxon>Solaneae</taxon>
        <taxon>Solanum</taxon>
    </lineage>
</organism>
<dbReference type="EMBL" id="JACXVP010000005">
    <property type="protein sequence ID" value="KAG5606937.1"/>
    <property type="molecule type" value="Genomic_DNA"/>
</dbReference>
<dbReference type="AlphaFoldDB" id="A0A9J5Z231"/>
<evidence type="ECO:0000313" key="1">
    <source>
        <dbReference type="EMBL" id="KAG5606937.1"/>
    </source>
</evidence>
<keyword evidence="2" id="KW-1185">Reference proteome</keyword>
<gene>
    <name evidence="1" type="ORF">H5410_028429</name>
</gene>
<proteinExistence type="predicted"/>
<sequence>MKDSNQPKKKIRVDNRVTWSGYHIMDYYDAANFTVSEFITGEE</sequence>
<accession>A0A9J5Z231</accession>
<name>A0A9J5Z231_SOLCO</name>
<protein>
    <submittedName>
        <fullName evidence="1">Uncharacterized protein</fullName>
    </submittedName>
</protein>